<reference evidence="5" key="1">
    <citation type="submission" date="2020-01" db="EMBL/GenBank/DDBJ databases">
        <title>Genome sequence of Kobresia littledalei, the first chromosome-level genome in the family Cyperaceae.</title>
        <authorList>
            <person name="Qu G."/>
        </authorList>
    </citation>
    <scope>NUCLEOTIDE SEQUENCE</scope>
    <source>
        <strain evidence="5">C.B.Clarke</strain>
        <tissue evidence="5">Leaf</tissue>
    </source>
</reference>
<dbReference type="PROSITE" id="PS50966">
    <property type="entry name" value="ZF_SWIM"/>
    <property type="match status" value="1"/>
</dbReference>
<dbReference type="PANTHER" id="PTHR31669">
    <property type="entry name" value="PROTEIN FAR1-RELATED SEQUENCE 10-RELATED"/>
    <property type="match status" value="1"/>
</dbReference>
<feature type="region of interest" description="Disordered" evidence="3">
    <location>
        <begin position="622"/>
        <end position="672"/>
    </location>
</feature>
<dbReference type="Proteomes" id="UP000623129">
    <property type="component" value="Unassembled WGS sequence"/>
</dbReference>
<dbReference type="Pfam" id="PF10551">
    <property type="entry name" value="MULE"/>
    <property type="match status" value="1"/>
</dbReference>
<evidence type="ECO:0000313" key="6">
    <source>
        <dbReference type="Proteomes" id="UP000623129"/>
    </source>
</evidence>
<dbReference type="PANTHER" id="PTHR31669:SF281">
    <property type="entry name" value="PROTEIN FAR1-RELATED SEQUENCE"/>
    <property type="match status" value="1"/>
</dbReference>
<dbReference type="AlphaFoldDB" id="A0A833R709"/>
<dbReference type="InterPro" id="IPR007527">
    <property type="entry name" value="Znf_SWIM"/>
</dbReference>
<keyword evidence="2" id="KW-0862">Zinc</keyword>
<name>A0A833R709_9POAL</name>
<dbReference type="EMBL" id="SWLB01000008">
    <property type="protein sequence ID" value="KAF3335597.1"/>
    <property type="molecule type" value="Genomic_DNA"/>
</dbReference>
<gene>
    <name evidence="5" type="ORF">FCM35_KLT20104</name>
</gene>
<protein>
    <recommendedName>
        <fullName evidence="2">Protein FAR1-RELATED SEQUENCE</fullName>
    </recommendedName>
</protein>
<keyword evidence="2" id="KW-0539">Nucleus</keyword>
<comment type="caution">
    <text evidence="5">The sequence shown here is derived from an EMBL/GenBank/DDBJ whole genome shotgun (WGS) entry which is preliminary data.</text>
</comment>
<keyword evidence="2" id="KW-0479">Metal-binding</keyword>
<comment type="function">
    <text evidence="2">Putative transcription activator involved in regulating light control of development.</text>
</comment>
<dbReference type="InterPro" id="IPR031052">
    <property type="entry name" value="FHY3/FAR1"/>
</dbReference>
<dbReference type="Pfam" id="PF03101">
    <property type="entry name" value="FAR1"/>
    <property type="match status" value="1"/>
</dbReference>
<dbReference type="GO" id="GO:0005634">
    <property type="term" value="C:nucleus"/>
    <property type="evidence" value="ECO:0007669"/>
    <property type="project" value="UniProtKB-SubCell"/>
</dbReference>
<dbReference type="InterPro" id="IPR018289">
    <property type="entry name" value="MULE_transposase_dom"/>
</dbReference>
<evidence type="ECO:0000256" key="2">
    <source>
        <dbReference type="RuleBase" id="RU367018"/>
    </source>
</evidence>
<comment type="subcellular location">
    <subcellularLocation>
        <location evidence="2">Nucleus</location>
    </subcellularLocation>
</comment>
<proteinExistence type="inferred from homology"/>
<dbReference type="InterPro" id="IPR004330">
    <property type="entry name" value="FAR1_DNA_bnd_dom"/>
</dbReference>
<evidence type="ECO:0000259" key="4">
    <source>
        <dbReference type="PROSITE" id="PS50966"/>
    </source>
</evidence>
<evidence type="ECO:0000256" key="3">
    <source>
        <dbReference type="SAM" id="MobiDB-lite"/>
    </source>
</evidence>
<sequence length="747" mass="85546">MEIESTESADWIPRVGMEFETIEGAWDFWVNYGNKMGFGVRKHFINKCKKTGRISSRGFLCSNEGHRINDKRVKFARPRRPETRTGCQVGMSVKLIRETSKYRVYEFKPDHNHDLQVPVREGASQVQTAGMEIEMIEDSIISPNYLPTSRQRDLIYGDTGKLLTFFYEKRLENPSFVHSEQLDGEERVTNIFWVDAKMCIDYEQFGDVVVFDTSNCMDLQLRPLCVFYGVNHFREIVIFGAGLLYDMRFESFKWLFETFLKTHYYKEPKTLFTDPNPVMERAIAEAMPETVHGLRADSIMQDATEVLSRYNKDGIDIVAAFRECMSEYFEEAEFEEEFDALRRKVSADPWLDGMYKIKEKWAQCYMKQALTLNLQNLQLNEGFNKDLKACLSSDLEVVHFFKQFEVLVSQTRQKEIESEIVSKRRIPFLKMKTPILLQASRIYTPKIFESFQDEYELAMGAYVKPPFEGQQKNEFFVSVGDLELESRYEKCFKVIGNVSDQMVLCNCNKFESHGWLCGHALKVLDLMNIKLLPERYILKRWTKEAKNVNGAISFTGNGENVKRSVSARNKILCRKFFKVAARASMYEESYLLVDSLLDGLDKQVEEKVQSILSASPLVPNLNVRSQEGGTGMESPGQNSRGGSKKLLNKKKKKAVKKNGSVSQNTTGGDMTHQAYKEIPNTVGEMNYEPMHPDNQGNGVHAAYGQLYMGGGVPQPPHTLDTTPFNQGTTNLSLHYATSAGLPNWLGH</sequence>
<dbReference type="GO" id="GO:0006355">
    <property type="term" value="P:regulation of DNA-templated transcription"/>
    <property type="evidence" value="ECO:0007669"/>
    <property type="project" value="UniProtKB-UniRule"/>
</dbReference>
<comment type="similarity">
    <text evidence="2">Belongs to the FHY3/FAR1 family.</text>
</comment>
<dbReference type="GO" id="GO:0008270">
    <property type="term" value="F:zinc ion binding"/>
    <property type="evidence" value="ECO:0007669"/>
    <property type="project" value="UniProtKB-UniRule"/>
</dbReference>
<evidence type="ECO:0000256" key="1">
    <source>
        <dbReference type="PROSITE-ProRule" id="PRU00325"/>
    </source>
</evidence>
<dbReference type="OrthoDB" id="2407438at2759"/>
<organism evidence="5 6">
    <name type="scientific">Carex littledalei</name>
    <dbReference type="NCBI Taxonomy" id="544730"/>
    <lineage>
        <taxon>Eukaryota</taxon>
        <taxon>Viridiplantae</taxon>
        <taxon>Streptophyta</taxon>
        <taxon>Embryophyta</taxon>
        <taxon>Tracheophyta</taxon>
        <taxon>Spermatophyta</taxon>
        <taxon>Magnoliopsida</taxon>
        <taxon>Liliopsida</taxon>
        <taxon>Poales</taxon>
        <taxon>Cyperaceae</taxon>
        <taxon>Cyperoideae</taxon>
        <taxon>Cariceae</taxon>
        <taxon>Carex</taxon>
        <taxon>Carex subgen. Euthyceras</taxon>
    </lineage>
</organism>
<accession>A0A833R709</accession>
<evidence type="ECO:0000313" key="5">
    <source>
        <dbReference type="EMBL" id="KAF3335597.1"/>
    </source>
</evidence>
<feature type="domain" description="SWIM-type" evidence="4">
    <location>
        <begin position="492"/>
        <end position="528"/>
    </location>
</feature>
<keyword evidence="6" id="KW-1185">Reference proteome</keyword>
<feature type="compositionally biased region" description="Basic residues" evidence="3">
    <location>
        <begin position="642"/>
        <end position="656"/>
    </location>
</feature>
<keyword evidence="1 2" id="KW-0863">Zinc-finger</keyword>